<protein>
    <submittedName>
        <fullName evidence="2">Uncharacterized protein</fullName>
    </submittedName>
</protein>
<dbReference type="Proteomes" id="UP000887578">
    <property type="component" value="Unplaced"/>
</dbReference>
<keyword evidence="1" id="KW-1185">Reference proteome</keyword>
<sequence>MSEFYGILTLKGYCDEWLSKQKRVINEKNVYELVEFAQRYSLKAFLGTIERIIDRYLDVFFATAKQAENGDNGAQAGGNLQKGIKAELTGILSNINYRVMDLKYIIQFIVAKGILSRDGEMHARDMSVEIRNAGKILTGTFKDDFNIFDGVKNYNDGYSEVSHKCKSKQRFFDLKCPIPKTPSTVQK</sequence>
<dbReference type="WBParaSite" id="PDA_v2.g10759.t1">
    <property type="protein sequence ID" value="PDA_v2.g10759.t1"/>
    <property type="gene ID" value="PDA_v2.g10759"/>
</dbReference>
<organism evidence="1 2">
    <name type="scientific">Panagrolaimus davidi</name>
    <dbReference type="NCBI Taxonomy" id="227884"/>
    <lineage>
        <taxon>Eukaryota</taxon>
        <taxon>Metazoa</taxon>
        <taxon>Ecdysozoa</taxon>
        <taxon>Nematoda</taxon>
        <taxon>Chromadorea</taxon>
        <taxon>Rhabditida</taxon>
        <taxon>Tylenchina</taxon>
        <taxon>Panagrolaimomorpha</taxon>
        <taxon>Panagrolaimoidea</taxon>
        <taxon>Panagrolaimidae</taxon>
        <taxon>Panagrolaimus</taxon>
    </lineage>
</organism>
<evidence type="ECO:0000313" key="1">
    <source>
        <dbReference type="Proteomes" id="UP000887578"/>
    </source>
</evidence>
<name>A0A914P0Q4_9BILA</name>
<reference evidence="2" key="1">
    <citation type="submission" date="2022-11" db="UniProtKB">
        <authorList>
            <consortium name="WormBaseParasite"/>
        </authorList>
    </citation>
    <scope>IDENTIFICATION</scope>
</reference>
<proteinExistence type="predicted"/>
<dbReference type="AlphaFoldDB" id="A0A914P0Q4"/>
<evidence type="ECO:0000313" key="2">
    <source>
        <dbReference type="WBParaSite" id="PDA_v2.g10759.t1"/>
    </source>
</evidence>
<accession>A0A914P0Q4</accession>